<evidence type="ECO:0000256" key="1">
    <source>
        <dbReference type="SAM" id="MobiDB-lite"/>
    </source>
</evidence>
<evidence type="ECO:0000313" key="3">
    <source>
        <dbReference type="Proteomes" id="UP000198825"/>
    </source>
</evidence>
<feature type="region of interest" description="Disordered" evidence="1">
    <location>
        <begin position="1"/>
        <end position="38"/>
    </location>
</feature>
<protein>
    <submittedName>
        <fullName evidence="2">Uncharacterized protein</fullName>
    </submittedName>
</protein>
<dbReference type="OrthoDB" id="3290566at2"/>
<dbReference type="AlphaFoldDB" id="A0A1H2N2M1"/>
<dbReference type="Proteomes" id="UP000198825">
    <property type="component" value="Chromosome I"/>
</dbReference>
<dbReference type="RefSeq" id="WP_091076433.1">
    <property type="nucleotide sequence ID" value="NZ_LT629799.1"/>
</dbReference>
<dbReference type="STRING" id="546874.SAMN04488544_3203"/>
<sequence length="191" mass="21247">MWNGFDGHGEDEGGRHRGRGARPGGWQNGDLPPADDVGSWFEGRLPDGWFREVEVLADREEITVVGTLADETTGDAATQGRISRFREETRETRMTIADEAQARYGRKVSWGVRLGETSVLFTNVSVPVMTRLRQPERRVLDTLVDAGVARSRSEALSWAVKLVGEHTESWLADLRTAMQEVDKLRSQGPGL</sequence>
<reference evidence="3" key="1">
    <citation type="submission" date="2016-10" db="EMBL/GenBank/DDBJ databases">
        <authorList>
            <person name="Varghese N."/>
            <person name="Submissions S."/>
        </authorList>
    </citation>
    <scope>NUCLEOTIDE SEQUENCE [LARGE SCALE GENOMIC DNA]</scope>
    <source>
        <strain evidence="3">DSM 21743</strain>
    </source>
</reference>
<organism evidence="2 3">
    <name type="scientific">Microlunatus sagamiharensis</name>
    <dbReference type="NCBI Taxonomy" id="546874"/>
    <lineage>
        <taxon>Bacteria</taxon>
        <taxon>Bacillati</taxon>
        <taxon>Actinomycetota</taxon>
        <taxon>Actinomycetes</taxon>
        <taxon>Propionibacteriales</taxon>
        <taxon>Propionibacteriaceae</taxon>
        <taxon>Microlunatus</taxon>
    </lineage>
</organism>
<evidence type="ECO:0000313" key="2">
    <source>
        <dbReference type="EMBL" id="SDU99717.1"/>
    </source>
</evidence>
<accession>A0A1H2N2M1</accession>
<gene>
    <name evidence="2" type="ORF">SAMN04488544_3203</name>
</gene>
<proteinExistence type="predicted"/>
<dbReference type="EMBL" id="LT629799">
    <property type="protein sequence ID" value="SDU99717.1"/>
    <property type="molecule type" value="Genomic_DNA"/>
</dbReference>
<keyword evidence="3" id="KW-1185">Reference proteome</keyword>
<name>A0A1H2N2M1_9ACTN</name>